<dbReference type="Gene3D" id="3.30.70.20">
    <property type="match status" value="1"/>
</dbReference>
<keyword evidence="2 6" id="KW-0479">Metal-binding</keyword>
<dbReference type="GO" id="GO:0005506">
    <property type="term" value="F:iron ion binding"/>
    <property type="evidence" value="ECO:0007669"/>
    <property type="project" value="UniProtKB-UniRule"/>
</dbReference>
<dbReference type="PROSITE" id="PS51379">
    <property type="entry name" value="4FE4S_FER_2"/>
    <property type="match status" value="1"/>
</dbReference>
<evidence type="ECO:0000256" key="3">
    <source>
        <dbReference type="ARBA" id="ARBA00022982"/>
    </source>
</evidence>
<organism evidence="8 9">
    <name type="scientific">Candidatus Kuenenbacteria bacterium CG1_02_38_13</name>
    <dbReference type="NCBI Taxonomy" id="1805235"/>
    <lineage>
        <taxon>Bacteria</taxon>
        <taxon>Candidatus Kueneniibacteriota</taxon>
    </lineage>
</organism>
<comment type="function">
    <text evidence="6">Ferredoxins are iron-sulfur proteins that transfer electrons in a wide variety of metabolic reactions.</text>
</comment>
<protein>
    <recommendedName>
        <fullName evidence="6">Ferredoxin</fullName>
    </recommendedName>
</protein>
<evidence type="ECO:0000256" key="4">
    <source>
        <dbReference type="ARBA" id="ARBA00023004"/>
    </source>
</evidence>
<keyword evidence="1 6" id="KW-0813">Transport</keyword>
<evidence type="ECO:0000313" key="8">
    <source>
        <dbReference type="EMBL" id="OIO17607.1"/>
    </source>
</evidence>
<reference evidence="8 9" key="1">
    <citation type="journal article" date="2016" name="Environ. Microbiol.">
        <title>Genomic resolution of a cold subsurface aquifer community provides metabolic insights for novel microbes adapted to high CO concentrations.</title>
        <authorList>
            <person name="Probst A.J."/>
            <person name="Castelle C.J."/>
            <person name="Singh A."/>
            <person name="Brown C.T."/>
            <person name="Anantharaman K."/>
            <person name="Sharon I."/>
            <person name="Hug L.A."/>
            <person name="Burstein D."/>
            <person name="Emerson J.B."/>
            <person name="Thomas B.C."/>
            <person name="Banfield J.F."/>
        </authorList>
    </citation>
    <scope>NUCLEOTIDE SEQUENCE [LARGE SCALE GENOMIC DNA]</scope>
    <source>
        <strain evidence="8">CG1_02_38_13</strain>
    </source>
</reference>
<evidence type="ECO:0000256" key="2">
    <source>
        <dbReference type="ARBA" id="ARBA00022723"/>
    </source>
</evidence>
<evidence type="ECO:0000313" key="9">
    <source>
        <dbReference type="Proteomes" id="UP000182465"/>
    </source>
</evidence>
<name>A0A1J4U5S8_9BACT</name>
<keyword evidence="3 6" id="KW-0249">Electron transport</keyword>
<keyword evidence="4 6" id="KW-0408">Iron</keyword>
<gene>
    <name evidence="8" type="ORF">AUJ29_01085</name>
</gene>
<dbReference type="AlphaFoldDB" id="A0A1J4U5S8"/>
<dbReference type="Pfam" id="PF13370">
    <property type="entry name" value="Fer4_13"/>
    <property type="match status" value="1"/>
</dbReference>
<dbReference type="InterPro" id="IPR051269">
    <property type="entry name" value="Fe-S_cluster_ET"/>
</dbReference>
<evidence type="ECO:0000256" key="6">
    <source>
        <dbReference type="RuleBase" id="RU368020"/>
    </source>
</evidence>
<dbReference type="EMBL" id="MNVB01000026">
    <property type="protein sequence ID" value="OIO17607.1"/>
    <property type="molecule type" value="Genomic_DNA"/>
</dbReference>
<proteinExistence type="predicted"/>
<dbReference type="PRINTS" id="PR00352">
    <property type="entry name" value="3FE4SFRDOXIN"/>
</dbReference>
<evidence type="ECO:0000256" key="1">
    <source>
        <dbReference type="ARBA" id="ARBA00022448"/>
    </source>
</evidence>
<dbReference type="SUPFAM" id="SSF54862">
    <property type="entry name" value="4Fe-4S ferredoxins"/>
    <property type="match status" value="1"/>
</dbReference>
<dbReference type="GO" id="GO:0009055">
    <property type="term" value="F:electron transfer activity"/>
    <property type="evidence" value="ECO:0007669"/>
    <property type="project" value="UniProtKB-UniRule"/>
</dbReference>
<evidence type="ECO:0000256" key="5">
    <source>
        <dbReference type="ARBA" id="ARBA00023014"/>
    </source>
</evidence>
<dbReference type="PANTHER" id="PTHR36923:SF3">
    <property type="entry name" value="FERREDOXIN"/>
    <property type="match status" value="1"/>
</dbReference>
<feature type="domain" description="4Fe-4S ferredoxin-type" evidence="7">
    <location>
        <begin position="2"/>
        <end position="30"/>
    </location>
</feature>
<dbReference type="GO" id="GO:0051536">
    <property type="term" value="F:iron-sulfur cluster binding"/>
    <property type="evidence" value="ECO:0007669"/>
    <property type="project" value="UniProtKB-KW"/>
</dbReference>
<dbReference type="InterPro" id="IPR017896">
    <property type="entry name" value="4Fe4S_Fe-S-bd"/>
</dbReference>
<dbReference type="InterPro" id="IPR001080">
    <property type="entry name" value="3Fe4S_ferredoxin"/>
</dbReference>
<keyword evidence="5 6" id="KW-0411">Iron-sulfur</keyword>
<comment type="caution">
    <text evidence="8">The sequence shown here is derived from an EMBL/GenBank/DDBJ whole genome shotgun (WGS) entry which is preliminary data.</text>
</comment>
<accession>A0A1J4U5S8</accession>
<dbReference type="PANTHER" id="PTHR36923">
    <property type="entry name" value="FERREDOXIN"/>
    <property type="match status" value="1"/>
</dbReference>
<evidence type="ECO:0000259" key="7">
    <source>
        <dbReference type="PROSITE" id="PS51379"/>
    </source>
</evidence>
<dbReference type="Proteomes" id="UP000182465">
    <property type="component" value="Unassembled WGS sequence"/>
</dbReference>
<sequence length="63" mass="7104">MPKIIIDNNKCIACGSCYAMYPEVFEAGNDGKCYVKDHDHKKYNYSKNEIINTCPVGAIDIED</sequence>